<dbReference type="PANTHER" id="PTHR46579">
    <property type="entry name" value="F5/8 TYPE C DOMAIN-CONTAINING PROTEIN-RELATED"/>
    <property type="match status" value="1"/>
</dbReference>
<dbReference type="EnsemblMetazoa" id="CLYHEMT009651.1">
    <property type="protein sequence ID" value="CLYHEMP009651.1"/>
    <property type="gene ID" value="CLYHEMG009651"/>
</dbReference>
<sequence>MFIPRFDIINGLGVDYLHNTLLGVIKMLVKLWFNKKYKSEQWYIGDKVKQVDRAIKSLKLPNLISRVPRNIEDDLKQWKASEYRTFMLCYSAPILVNFLPTEYFKHYCFLVKALYLLLQDSISESDLLCSSLLLKQFCMQIERLYGERYNSYNSHNLLHMTKSVRQLGPLWAQSSFWYEDYNGDFKHLFYGTQSVDMQIVTNTIMQHRIPEIARTLQPGSIGYKLYMKMTVRFHQLTKATGDFVASGIKTIGILSKLDPDFPEKSIISHIYPAISDMMRFKRLYFHGCIVQSKAYKRVTKRNTYTIYYHGRFGYSYGFIKYFLKVSLEAKTEYLAIIEIVTVRKDTMLNGIEHIIPIKSSNNIDVCKVADILEVCSSLSLASGDYIAHFPNKLEND</sequence>
<keyword evidence="2" id="KW-1185">Reference proteome</keyword>
<dbReference type="AlphaFoldDB" id="A0A7M5V8Y5"/>
<dbReference type="PANTHER" id="PTHR46579:SF1">
    <property type="entry name" value="F5_8 TYPE C DOMAIN-CONTAINING PROTEIN"/>
    <property type="match status" value="1"/>
</dbReference>
<dbReference type="Proteomes" id="UP000594262">
    <property type="component" value="Unplaced"/>
</dbReference>
<proteinExistence type="predicted"/>
<reference evidence="1" key="1">
    <citation type="submission" date="2021-01" db="UniProtKB">
        <authorList>
            <consortium name="EnsemblMetazoa"/>
        </authorList>
    </citation>
    <scope>IDENTIFICATION</scope>
</reference>
<dbReference type="OrthoDB" id="5988523at2759"/>
<protein>
    <submittedName>
        <fullName evidence="1">Uncharacterized protein</fullName>
    </submittedName>
</protein>
<organism evidence="1 2">
    <name type="scientific">Clytia hemisphaerica</name>
    <dbReference type="NCBI Taxonomy" id="252671"/>
    <lineage>
        <taxon>Eukaryota</taxon>
        <taxon>Metazoa</taxon>
        <taxon>Cnidaria</taxon>
        <taxon>Hydrozoa</taxon>
        <taxon>Hydroidolina</taxon>
        <taxon>Leptothecata</taxon>
        <taxon>Obeliida</taxon>
        <taxon>Clytiidae</taxon>
        <taxon>Clytia</taxon>
    </lineage>
</organism>
<name>A0A7M5V8Y5_9CNID</name>
<evidence type="ECO:0000313" key="2">
    <source>
        <dbReference type="Proteomes" id="UP000594262"/>
    </source>
</evidence>
<evidence type="ECO:0000313" key="1">
    <source>
        <dbReference type="EnsemblMetazoa" id="CLYHEMP009651.1"/>
    </source>
</evidence>
<accession>A0A7M5V8Y5</accession>